<keyword evidence="3" id="KW-1185">Reference proteome</keyword>
<sequence>MYNSKITKADKEILGDKAGNLRNDGGDDRILKNRKNEVDFAGEDLDVPGRKLPKNKTKKTLNDEENQLYSLGDEENENLEQDYNSTK</sequence>
<reference evidence="3" key="1">
    <citation type="submission" date="2016-10" db="EMBL/GenBank/DDBJ databases">
        <authorList>
            <person name="Varghese N."/>
            <person name="Submissions S."/>
        </authorList>
    </citation>
    <scope>NUCLEOTIDE SEQUENCE [LARGE SCALE GENOMIC DNA]</scope>
    <source>
        <strain evidence="3">DSM 24450</strain>
    </source>
</reference>
<accession>A0A1I6R5J2</accession>
<evidence type="ECO:0000313" key="2">
    <source>
        <dbReference type="EMBL" id="SFS59788.1"/>
    </source>
</evidence>
<dbReference type="STRING" id="593133.SAMN04488006_2217"/>
<evidence type="ECO:0000313" key="3">
    <source>
        <dbReference type="Proteomes" id="UP000199312"/>
    </source>
</evidence>
<dbReference type="AlphaFoldDB" id="A0A1I6R5J2"/>
<proteinExistence type="predicted"/>
<organism evidence="2 3">
    <name type="scientific">Lutibacter maritimus</name>
    <dbReference type="NCBI Taxonomy" id="593133"/>
    <lineage>
        <taxon>Bacteria</taxon>
        <taxon>Pseudomonadati</taxon>
        <taxon>Bacteroidota</taxon>
        <taxon>Flavobacteriia</taxon>
        <taxon>Flavobacteriales</taxon>
        <taxon>Flavobacteriaceae</taxon>
        <taxon>Lutibacter</taxon>
    </lineage>
</organism>
<dbReference type="Proteomes" id="UP000199312">
    <property type="component" value="Unassembled WGS sequence"/>
</dbReference>
<protein>
    <submittedName>
        <fullName evidence="2">Uncharacterized protein</fullName>
    </submittedName>
</protein>
<feature type="region of interest" description="Disordered" evidence="1">
    <location>
        <begin position="42"/>
        <end position="87"/>
    </location>
</feature>
<gene>
    <name evidence="2" type="ORF">SAMN04488006_2217</name>
</gene>
<name>A0A1I6R5J2_9FLAO</name>
<dbReference type="RefSeq" id="WP_245780655.1">
    <property type="nucleotide sequence ID" value="NZ_FOZP01000005.1"/>
</dbReference>
<dbReference type="EMBL" id="FOZP01000005">
    <property type="protein sequence ID" value="SFS59788.1"/>
    <property type="molecule type" value="Genomic_DNA"/>
</dbReference>
<evidence type="ECO:0000256" key="1">
    <source>
        <dbReference type="SAM" id="MobiDB-lite"/>
    </source>
</evidence>